<name>A0A809S3P6_9BACT</name>
<dbReference type="EMBL" id="AP021858">
    <property type="protein sequence ID" value="BBO23227.1"/>
    <property type="molecule type" value="Genomic_DNA"/>
</dbReference>
<keyword evidence="1" id="KW-0560">Oxidoreductase</keyword>
<dbReference type="Pfam" id="PF03435">
    <property type="entry name" value="Sacchrp_dh_NADP"/>
    <property type="match status" value="1"/>
</dbReference>
<dbReference type="Gene3D" id="3.40.50.720">
    <property type="entry name" value="NAD(P)-binding Rossmann-like Domain"/>
    <property type="match status" value="1"/>
</dbReference>
<gene>
    <name evidence="4" type="ORF">NPRO_08220</name>
</gene>
<dbReference type="Gene3D" id="3.30.360.10">
    <property type="entry name" value="Dihydrodipicolinate Reductase, domain 2"/>
    <property type="match status" value="1"/>
</dbReference>
<evidence type="ECO:0000313" key="5">
    <source>
        <dbReference type="Proteomes" id="UP000662873"/>
    </source>
</evidence>
<dbReference type="KEGG" id="npy:NPRO_08220"/>
<evidence type="ECO:0000313" key="4">
    <source>
        <dbReference type="EMBL" id="BBO23227.1"/>
    </source>
</evidence>
<feature type="domain" description="Saccharopine dehydrogenase-like C-terminal" evidence="3">
    <location>
        <begin position="163"/>
        <end position="408"/>
    </location>
</feature>
<dbReference type="PANTHER" id="PTHR11133">
    <property type="entry name" value="SACCHAROPINE DEHYDROGENASE"/>
    <property type="match status" value="1"/>
</dbReference>
<sequence length="413" mass="45290">MSAYTSKGRIGYSLLTPRPTKGAFFGFPNMSKVFAVLGAGMQGTALAYDLAKYADPAKVILADVSGAQAQASASRVNGLLGGSKCEAAQVDALDEASLVEFLRGVDVLASCVPYWMHPRIARAAIAAQTSMVDLGGNTEVTLQTLEMDEEAKKAGVTLVPDCGLAPGLVNNLGCYCIEQLDEVESVKLYCGVLPQHPEPPFNYKLTFNVEGLVTEYDYEAVVLRDGKIHKVDTLDELESLHIEELGNMEAFTTSGGTSTAPYTFEGKVKNYEYKTIRFPGHCERMRIFKDFGFWSHERLEIGDCEVKPVEVFYKVFGDKLAQYEDLDMCAVRAVGLGTKDGQPKRIQIDIFDREDEATGFTSMERLTGFSAAIYAEAIAAGDMPPGTLRYETAMSGERFVEQIQRRGIQLKFN</sequence>
<feature type="domain" description="Saccharopine dehydrogenase NADP binding" evidence="2">
    <location>
        <begin position="35"/>
        <end position="159"/>
    </location>
</feature>
<dbReference type="InterPro" id="IPR051168">
    <property type="entry name" value="AASS"/>
</dbReference>
<dbReference type="InterPro" id="IPR036291">
    <property type="entry name" value="NAD(P)-bd_dom_sf"/>
</dbReference>
<accession>A0A809S3P6</accession>
<organism evidence="4 5">
    <name type="scientific">Candidatus Nitrosymbiomonas proteolyticus</name>
    <dbReference type="NCBI Taxonomy" id="2608984"/>
    <lineage>
        <taxon>Bacteria</taxon>
        <taxon>Bacillati</taxon>
        <taxon>Armatimonadota</taxon>
        <taxon>Armatimonadota incertae sedis</taxon>
        <taxon>Candidatus Nitrosymbiomonas</taxon>
    </lineage>
</organism>
<dbReference type="PANTHER" id="PTHR11133:SF22">
    <property type="entry name" value="ALPHA-AMINOADIPIC SEMIALDEHYDE SYNTHASE, MITOCHONDRIAL"/>
    <property type="match status" value="1"/>
</dbReference>
<dbReference type="SUPFAM" id="SSF51735">
    <property type="entry name" value="NAD(P)-binding Rossmann-fold domains"/>
    <property type="match status" value="1"/>
</dbReference>
<dbReference type="Pfam" id="PF16653">
    <property type="entry name" value="Sacchrp_dh_C"/>
    <property type="match status" value="1"/>
</dbReference>
<evidence type="ECO:0000259" key="2">
    <source>
        <dbReference type="Pfam" id="PF03435"/>
    </source>
</evidence>
<dbReference type="InterPro" id="IPR005097">
    <property type="entry name" value="Sacchrp_dh_NADP-bd"/>
</dbReference>
<evidence type="ECO:0000259" key="3">
    <source>
        <dbReference type="Pfam" id="PF16653"/>
    </source>
</evidence>
<reference evidence="4" key="1">
    <citation type="journal article" name="DNA Res.">
        <title>The physiological potential of anammox bacteria as revealed by their core genome structure.</title>
        <authorList>
            <person name="Okubo T."/>
            <person name="Toyoda A."/>
            <person name="Fukuhara K."/>
            <person name="Uchiyama I."/>
            <person name="Harigaya Y."/>
            <person name="Kuroiwa M."/>
            <person name="Suzuki T."/>
            <person name="Murakami Y."/>
            <person name="Suwa Y."/>
            <person name="Takami H."/>
        </authorList>
    </citation>
    <scope>NUCLEOTIDE SEQUENCE</scope>
    <source>
        <strain evidence="4">317325-2</strain>
    </source>
</reference>
<dbReference type="GO" id="GO:0016491">
    <property type="term" value="F:oxidoreductase activity"/>
    <property type="evidence" value="ECO:0007669"/>
    <property type="project" value="UniProtKB-KW"/>
</dbReference>
<proteinExistence type="predicted"/>
<dbReference type="SUPFAM" id="SSF55347">
    <property type="entry name" value="Glyceraldehyde-3-phosphate dehydrogenase-like, C-terminal domain"/>
    <property type="match status" value="1"/>
</dbReference>
<dbReference type="Proteomes" id="UP000662873">
    <property type="component" value="Chromosome"/>
</dbReference>
<evidence type="ECO:0000256" key="1">
    <source>
        <dbReference type="ARBA" id="ARBA00023002"/>
    </source>
</evidence>
<protein>
    <submittedName>
        <fullName evidence="4">NADP-dependent saccharopine dehydrogenase</fullName>
    </submittedName>
</protein>
<dbReference type="InterPro" id="IPR032095">
    <property type="entry name" value="Sacchrp_dh-like_C"/>
</dbReference>
<dbReference type="AlphaFoldDB" id="A0A809S3P6"/>